<reference evidence="1 2" key="1">
    <citation type="journal article" date="2019" name="Genome Biol. Evol.">
        <title>Day and night: Metabolic profiles and evolutionary relationships of six axenic non-marine cyanobacteria.</title>
        <authorList>
            <person name="Will S.E."/>
            <person name="Henke P."/>
            <person name="Boedeker C."/>
            <person name="Huang S."/>
            <person name="Brinkmann H."/>
            <person name="Rohde M."/>
            <person name="Jarek M."/>
            <person name="Friedl T."/>
            <person name="Seufert S."/>
            <person name="Schumacher M."/>
            <person name="Overmann J."/>
            <person name="Neumann-Schaal M."/>
            <person name="Petersen J."/>
        </authorList>
    </citation>
    <scope>NUCLEOTIDE SEQUENCE [LARGE SCALE GENOMIC DNA]</scope>
    <source>
        <strain evidence="1 2">SAG 39.79</strain>
    </source>
</reference>
<organism evidence="1 2">
    <name type="scientific">Chroococcidiopsis cubana SAG 39.79</name>
    <dbReference type="NCBI Taxonomy" id="388085"/>
    <lineage>
        <taxon>Bacteria</taxon>
        <taxon>Bacillati</taxon>
        <taxon>Cyanobacteriota</taxon>
        <taxon>Cyanophyceae</taxon>
        <taxon>Chroococcidiopsidales</taxon>
        <taxon>Chroococcidiopsidaceae</taxon>
        <taxon>Chroococcidiopsis</taxon>
    </lineage>
</organism>
<evidence type="ECO:0000313" key="2">
    <source>
        <dbReference type="Proteomes" id="UP000282574"/>
    </source>
</evidence>
<evidence type="ECO:0000313" key="1">
    <source>
        <dbReference type="EMBL" id="RUS92296.1"/>
    </source>
</evidence>
<dbReference type="Proteomes" id="UP000282574">
    <property type="component" value="Unassembled WGS sequence"/>
</dbReference>
<comment type="caution">
    <text evidence="1">The sequence shown here is derived from an EMBL/GenBank/DDBJ whole genome shotgun (WGS) entry which is preliminary data.</text>
</comment>
<proteinExistence type="predicted"/>
<protein>
    <recommendedName>
        <fullName evidence="3">Tyr recombinase domain-containing protein</fullName>
    </recommendedName>
</protein>
<name>A0AB37U792_9CYAN</name>
<gene>
    <name evidence="1" type="ORF">DSM107010_73200</name>
</gene>
<accession>A0AB37U792</accession>
<keyword evidence="2" id="KW-1185">Reference proteome</keyword>
<dbReference type="AlphaFoldDB" id="A0AB37U792"/>
<sequence length="50" mass="5678">MGVDPTHARKLTGHQSEKALERYTLRGEQEAAIAAYYRAVGEEMEKQDLE</sequence>
<dbReference type="EMBL" id="RSCK01000272">
    <property type="protein sequence ID" value="RUS92296.1"/>
    <property type="molecule type" value="Genomic_DNA"/>
</dbReference>
<evidence type="ECO:0008006" key="3">
    <source>
        <dbReference type="Google" id="ProtNLM"/>
    </source>
</evidence>